<feature type="domain" description="Glutamyl-tRNA reductase N-terminal" evidence="1">
    <location>
        <begin position="7"/>
        <end position="86"/>
    </location>
</feature>
<reference evidence="2" key="1">
    <citation type="submission" date="2018-05" db="EMBL/GenBank/DDBJ databases">
        <authorList>
            <person name="Lanie J.A."/>
            <person name="Ng W.-L."/>
            <person name="Kazmierczak K.M."/>
            <person name="Andrzejewski T.M."/>
            <person name="Davidsen T.M."/>
            <person name="Wayne K.J."/>
            <person name="Tettelin H."/>
            <person name="Glass J.I."/>
            <person name="Rusch D."/>
            <person name="Podicherti R."/>
            <person name="Tsui H.-C.T."/>
            <person name="Winkler M.E."/>
        </authorList>
    </citation>
    <scope>NUCLEOTIDE SEQUENCE</scope>
</reference>
<dbReference type="InterPro" id="IPR015895">
    <property type="entry name" value="4pyrrol_synth_GluRdtase_N"/>
</dbReference>
<accession>A0A382V6Q7</accession>
<dbReference type="EMBL" id="UINC01149235">
    <property type="protein sequence ID" value="SVD41581.1"/>
    <property type="molecule type" value="Genomic_DNA"/>
</dbReference>
<dbReference type="SUPFAM" id="SSF69742">
    <property type="entry name" value="Glutamyl tRNA-reductase catalytic, N-terminal domain"/>
    <property type="match status" value="1"/>
</dbReference>
<sequence length="88" mass="9893">MNFIFAGLNIEHAPMEVLESVTVPHQDLEMHLQRLATHAGGGVILSTCNRMEIYSVTGDVPIGINRLKEYIETTSKSSRVTQIDQYIY</sequence>
<dbReference type="PANTHER" id="PTHR43120:SF1">
    <property type="entry name" value="GLUTAMYL-TRNA REDUCTASE 1, CHLOROPLASTIC"/>
    <property type="match status" value="1"/>
</dbReference>
<dbReference type="InterPro" id="IPR036343">
    <property type="entry name" value="GluRdtase_N_sf"/>
</dbReference>
<proteinExistence type="predicted"/>
<dbReference type="Gene3D" id="3.30.460.30">
    <property type="entry name" value="Glutamyl-tRNA reductase, N-terminal domain"/>
    <property type="match status" value="1"/>
</dbReference>
<evidence type="ECO:0000259" key="1">
    <source>
        <dbReference type="Pfam" id="PF05201"/>
    </source>
</evidence>
<dbReference type="GO" id="GO:0033014">
    <property type="term" value="P:tetrapyrrole biosynthetic process"/>
    <property type="evidence" value="ECO:0007669"/>
    <property type="project" value="InterPro"/>
</dbReference>
<dbReference type="Pfam" id="PF05201">
    <property type="entry name" value="GlutR_N"/>
    <property type="match status" value="1"/>
</dbReference>
<dbReference type="AlphaFoldDB" id="A0A382V6Q7"/>
<dbReference type="PANTHER" id="PTHR43120">
    <property type="entry name" value="GLUTAMYL-TRNA REDUCTASE 1, CHLOROPLASTIC"/>
    <property type="match status" value="1"/>
</dbReference>
<feature type="non-terminal residue" evidence="2">
    <location>
        <position position="88"/>
    </location>
</feature>
<name>A0A382V6Q7_9ZZZZ</name>
<organism evidence="2">
    <name type="scientific">marine metagenome</name>
    <dbReference type="NCBI Taxonomy" id="408172"/>
    <lineage>
        <taxon>unclassified sequences</taxon>
        <taxon>metagenomes</taxon>
        <taxon>ecological metagenomes</taxon>
    </lineage>
</organism>
<dbReference type="GO" id="GO:0050661">
    <property type="term" value="F:NADP binding"/>
    <property type="evidence" value="ECO:0007669"/>
    <property type="project" value="InterPro"/>
</dbReference>
<dbReference type="GO" id="GO:0008883">
    <property type="term" value="F:glutamyl-tRNA reductase activity"/>
    <property type="evidence" value="ECO:0007669"/>
    <property type="project" value="InterPro"/>
</dbReference>
<evidence type="ECO:0000313" key="2">
    <source>
        <dbReference type="EMBL" id="SVD41581.1"/>
    </source>
</evidence>
<protein>
    <recommendedName>
        <fullName evidence="1">Glutamyl-tRNA reductase N-terminal domain-containing protein</fullName>
    </recommendedName>
</protein>
<gene>
    <name evidence="2" type="ORF">METZ01_LOCUS394435</name>
</gene>